<reference evidence="3" key="1">
    <citation type="submission" date="2016-10" db="EMBL/GenBank/DDBJ databases">
        <authorList>
            <person name="Varghese N."/>
            <person name="Submissions S."/>
        </authorList>
    </citation>
    <scope>NUCLEOTIDE SEQUENCE [LARGE SCALE GENOMIC DNA]</scope>
    <source>
        <strain evidence="3">CGMCC 1.6992</strain>
    </source>
</reference>
<feature type="domain" description="UDP-glucose/GDP-mannose dehydrogenase N-terminal" evidence="1">
    <location>
        <begin position="1"/>
        <end position="105"/>
    </location>
</feature>
<dbReference type="InterPro" id="IPR001732">
    <property type="entry name" value="UDP-Glc/GDP-Man_DH_N"/>
</dbReference>
<dbReference type="InterPro" id="IPR036291">
    <property type="entry name" value="NAD(P)-bd_dom_sf"/>
</dbReference>
<evidence type="ECO:0000313" key="2">
    <source>
        <dbReference type="EMBL" id="SDE94892.1"/>
    </source>
</evidence>
<keyword evidence="3" id="KW-1185">Reference proteome</keyword>
<protein>
    <submittedName>
        <fullName evidence="2">UDP-glucose/GDP-mannose dehydrogenase family, NAD binding domain</fullName>
    </submittedName>
</protein>
<dbReference type="OrthoDB" id="9803238at2"/>
<evidence type="ECO:0000259" key="1">
    <source>
        <dbReference type="Pfam" id="PF03721"/>
    </source>
</evidence>
<dbReference type="EMBL" id="FNBC01000017">
    <property type="protein sequence ID" value="SDE94892.1"/>
    <property type="molecule type" value="Genomic_DNA"/>
</dbReference>
<dbReference type="PANTHER" id="PTHR43750:SF3">
    <property type="entry name" value="UDP-GLUCOSE 6-DEHYDROGENASE TUAD"/>
    <property type="match status" value="1"/>
</dbReference>
<gene>
    <name evidence="2" type="ORF">SAMN04488243_11734</name>
</gene>
<dbReference type="RefSeq" id="WP_093007314.1">
    <property type="nucleotide sequence ID" value="NZ_FNBC01000017.1"/>
</dbReference>
<dbReference type="STRING" id="482827.SAMN04488243_11734"/>
<dbReference type="Gene3D" id="3.40.50.720">
    <property type="entry name" value="NAD(P)-binding Rossmann-like Domain"/>
    <property type="match status" value="1"/>
</dbReference>
<sequence>MKVDVIGTSYVGLTTALSLAYVEHEVVGVDLDEGKVAGLKRGEPPFYEPHAKETLALVRDRLSFTTRYQEAIPQAEVVFLSVGTPSLEDGSPNLSQVREAAWAIGWQGARPDAAAEKALKAFILPRGPRPIPWPGGP</sequence>
<dbReference type="GO" id="GO:0016616">
    <property type="term" value="F:oxidoreductase activity, acting on the CH-OH group of donors, NAD or NADP as acceptor"/>
    <property type="evidence" value="ECO:0007669"/>
    <property type="project" value="InterPro"/>
</dbReference>
<dbReference type="PANTHER" id="PTHR43750">
    <property type="entry name" value="UDP-GLUCOSE 6-DEHYDROGENASE TUAD"/>
    <property type="match status" value="1"/>
</dbReference>
<dbReference type="Proteomes" id="UP000199446">
    <property type="component" value="Unassembled WGS sequence"/>
</dbReference>
<evidence type="ECO:0000313" key="3">
    <source>
        <dbReference type="Proteomes" id="UP000199446"/>
    </source>
</evidence>
<proteinExistence type="predicted"/>
<dbReference type="AlphaFoldDB" id="A0A1G7H394"/>
<dbReference type="Pfam" id="PF03721">
    <property type="entry name" value="UDPG_MGDP_dh_N"/>
    <property type="match status" value="1"/>
</dbReference>
<accession>A0A1G7H394</accession>
<organism evidence="2 3">
    <name type="scientific">Thermus arciformis</name>
    <dbReference type="NCBI Taxonomy" id="482827"/>
    <lineage>
        <taxon>Bacteria</taxon>
        <taxon>Thermotogati</taxon>
        <taxon>Deinococcota</taxon>
        <taxon>Deinococci</taxon>
        <taxon>Thermales</taxon>
        <taxon>Thermaceae</taxon>
        <taxon>Thermus</taxon>
    </lineage>
</organism>
<name>A0A1G7H394_9DEIN</name>
<dbReference type="SUPFAM" id="SSF51735">
    <property type="entry name" value="NAD(P)-binding Rossmann-fold domains"/>
    <property type="match status" value="1"/>
</dbReference>
<dbReference type="GO" id="GO:0051287">
    <property type="term" value="F:NAD binding"/>
    <property type="evidence" value="ECO:0007669"/>
    <property type="project" value="InterPro"/>
</dbReference>